<feature type="non-terminal residue" evidence="8">
    <location>
        <position position="100"/>
    </location>
</feature>
<dbReference type="PANTHER" id="PTHR32096:SF36">
    <property type="entry name" value="WRKY TRANSCRIPTION FACTOR 41-RELATED"/>
    <property type="match status" value="1"/>
</dbReference>
<dbReference type="GO" id="GO:0009751">
    <property type="term" value="P:response to salicylic acid"/>
    <property type="evidence" value="ECO:0007669"/>
    <property type="project" value="UniProtKB-ARBA"/>
</dbReference>
<dbReference type="GO" id="GO:0010193">
    <property type="term" value="P:response to ozone"/>
    <property type="evidence" value="ECO:0007669"/>
    <property type="project" value="UniProtKB-ARBA"/>
</dbReference>
<evidence type="ECO:0000256" key="6">
    <source>
        <dbReference type="ARBA" id="ARBA00060850"/>
    </source>
</evidence>
<dbReference type="GO" id="GO:0005634">
    <property type="term" value="C:nucleus"/>
    <property type="evidence" value="ECO:0007669"/>
    <property type="project" value="UniProtKB-SubCell"/>
</dbReference>
<gene>
    <name evidence="8" type="ORF">M569_08169</name>
</gene>
<protein>
    <recommendedName>
        <fullName evidence="7">WRKY domain-containing protein</fullName>
    </recommendedName>
</protein>
<dbReference type="InterPro" id="IPR044810">
    <property type="entry name" value="WRKY_plant"/>
</dbReference>
<dbReference type="Proteomes" id="UP000015453">
    <property type="component" value="Unassembled WGS sequence"/>
</dbReference>
<dbReference type="OrthoDB" id="684963at2759"/>
<dbReference type="AlphaFoldDB" id="S8CHX8"/>
<dbReference type="EMBL" id="AUSU01003586">
    <property type="protein sequence ID" value="EPS66609.1"/>
    <property type="molecule type" value="Genomic_DNA"/>
</dbReference>
<evidence type="ECO:0000313" key="8">
    <source>
        <dbReference type="EMBL" id="EPS66609.1"/>
    </source>
</evidence>
<evidence type="ECO:0000256" key="1">
    <source>
        <dbReference type="ARBA" id="ARBA00004123"/>
    </source>
</evidence>
<dbReference type="Gene3D" id="2.20.25.80">
    <property type="entry name" value="WRKY domain"/>
    <property type="match status" value="1"/>
</dbReference>
<evidence type="ECO:0000256" key="4">
    <source>
        <dbReference type="ARBA" id="ARBA00023163"/>
    </source>
</evidence>
<name>S8CHX8_9LAMI</name>
<organism evidence="8 9">
    <name type="scientific">Genlisea aurea</name>
    <dbReference type="NCBI Taxonomy" id="192259"/>
    <lineage>
        <taxon>Eukaryota</taxon>
        <taxon>Viridiplantae</taxon>
        <taxon>Streptophyta</taxon>
        <taxon>Embryophyta</taxon>
        <taxon>Tracheophyta</taxon>
        <taxon>Spermatophyta</taxon>
        <taxon>Magnoliopsida</taxon>
        <taxon>eudicotyledons</taxon>
        <taxon>Gunneridae</taxon>
        <taxon>Pentapetalae</taxon>
        <taxon>asterids</taxon>
        <taxon>lamiids</taxon>
        <taxon>Lamiales</taxon>
        <taxon>Lentibulariaceae</taxon>
        <taxon>Genlisea</taxon>
    </lineage>
</organism>
<evidence type="ECO:0000259" key="7">
    <source>
        <dbReference type="PROSITE" id="PS50811"/>
    </source>
</evidence>
<sequence>FFSKEKSKMNAISYRKRIQPVWREQVKIKTENGLEEGPSEDSYSWRKYGQKDILGAKYPRSYYRCTYRLMRHCWATKQVQRSDDDPTFFEVTYKGTHSCN</sequence>
<comment type="subcellular location">
    <subcellularLocation>
        <location evidence="1">Nucleus</location>
    </subcellularLocation>
</comment>
<keyword evidence="5" id="KW-0539">Nucleus</keyword>
<evidence type="ECO:0000256" key="2">
    <source>
        <dbReference type="ARBA" id="ARBA00023015"/>
    </source>
</evidence>
<evidence type="ECO:0000256" key="3">
    <source>
        <dbReference type="ARBA" id="ARBA00023125"/>
    </source>
</evidence>
<keyword evidence="3" id="KW-0238">DNA-binding</keyword>
<dbReference type="GO" id="GO:0003700">
    <property type="term" value="F:DNA-binding transcription factor activity"/>
    <property type="evidence" value="ECO:0007669"/>
    <property type="project" value="InterPro"/>
</dbReference>
<dbReference type="InterPro" id="IPR036576">
    <property type="entry name" value="WRKY_dom_sf"/>
</dbReference>
<dbReference type="GO" id="GO:0000976">
    <property type="term" value="F:transcription cis-regulatory region binding"/>
    <property type="evidence" value="ECO:0007669"/>
    <property type="project" value="TreeGrafter"/>
</dbReference>
<dbReference type="PROSITE" id="PS50811">
    <property type="entry name" value="WRKY"/>
    <property type="match status" value="1"/>
</dbReference>
<keyword evidence="9" id="KW-1185">Reference proteome</keyword>
<dbReference type="GO" id="GO:0010150">
    <property type="term" value="P:leaf senescence"/>
    <property type="evidence" value="ECO:0007669"/>
    <property type="project" value="UniProtKB-ARBA"/>
</dbReference>
<dbReference type="SMART" id="SM00774">
    <property type="entry name" value="WRKY"/>
    <property type="match status" value="1"/>
</dbReference>
<accession>S8CHX8</accession>
<dbReference type="Pfam" id="PF03106">
    <property type="entry name" value="WRKY"/>
    <property type="match status" value="1"/>
</dbReference>
<dbReference type="GO" id="GO:0042542">
    <property type="term" value="P:response to hydrogen peroxide"/>
    <property type="evidence" value="ECO:0007669"/>
    <property type="project" value="UniProtKB-ARBA"/>
</dbReference>
<comment type="caution">
    <text evidence="8">The sequence shown here is derived from an EMBL/GenBank/DDBJ whole genome shotgun (WGS) entry which is preliminary data.</text>
</comment>
<dbReference type="FunFam" id="2.20.25.80:FF:000009">
    <property type="entry name" value="WRKY transcription factor 53"/>
    <property type="match status" value="1"/>
</dbReference>
<keyword evidence="4" id="KW-0804">Transcription</keyword>
<evidence type="ECO:0000256" key="5">
    <source>
        <dbReference type="ARBA" id="ARBA00023242"/>
    </source>
</evidence>
<dbReference type="InterPro" id="IPR003657">
    <property type="entry name" value="WRKY_dom"/>
</dbReference>
<dbReference type="PANTHER" id="PTHR32096">
    <property type="entry name" value="WRKY TRANSCRIPTION FACTOR 30-RELATED-RELATED"/>
    <property type="match status" value="1"/>
</dbReference>
<reference evidence="8 9" key="1">
    <citation type="journal article" date="2013" name="BMC Genomics">
        <title>The miniature genome of a carnivorous plant Genlisea aurea contains a low number of genes and short non-coding sequences.</title>
        <authorList>
            <person name="Leushkin E.V."/>
            <person name="Sutormin R.A."/>
            <person name="Nabieva E.R."/>
            <person name="Penin A.A."/>
            <person name="Kondrashov A.S."/>
            <person name="Logacheva M.D."/>
        </authorList>
    </citation>
    <scope>NUCLEOTIDE SEQUENCE [LARGE SCALE GENOMIC DNA]</scope>
</reference>
<evidence type="ECO:0000313" key="9">
    <source>
        <dbReference type="Proteomes" id="UP000015453"/>
    </source>
</evidence>
<keyword evidence="2" id="KW-0805">Transcription regulation</keyword>
<dbReference type="SUPFAM" id="SSF118290">
    <property type="entry name" value="WRKY DNA-binding domain"/>
    <property type="match status" value="1"/>
</dbReference>
<comment type="similarity">
    <text evidence="6">Belongs to the WRKY group III family.</text>
</comment>
<feature type="non-terminal residue" evidence="8">
    <location>
        <position position="1"/>
    </location>
</feature>
<proteinExistence type="inferred from homology"/>
<feature type="domain" description="WRKY" evidence="7">
    <location>
        <begin position="34"/>
        <end position="100"/>
    </location>
</feature>